<dbReference type="GO" id="GO:0005829">
    <property type="term" value="C:cytosol"/>
    <property type="evidence" value="ECO:0007669"/>
    <property type="project" value="TreeGrafter"/>
</dbReference>
<dbReference type="GO" id="GO:0002143">
    <property type="term" value="P:tRNA wobble position uridine thiolation"/>
    <property type="evidence" value="ECO:0007669"/>
    <property type="project" value="TreeGrafter"/>
</dbReference>
<dbReference type="FunCoup" id="A0A212FIZ1">
    <property type="interactions" value="1563"/>
</dbReference>
<dbReference type="GO" id="GO:0016779">
    <property type="term" value="F:nucleotidyltransferase activity"/>
    <property type="evidence" value="ECO:0007669"/>
    <property type="project" value="UniProtKB-UniRule"/>
</dbReference>
<dbReference type="GO" id="GO:0016783">
    <property type="term" value="F:sulfurtransferase activity"/>
    <property type="evidence" value="ECO:0007669"/>
    <property type="project" value="TreeGrafter"/>
</dbReference>
<dbReference type="Pfam" id="PF10288">
    <property type="entry name" value="CTU2"/>
    <property type="match status" value="1"/>
</dbReference>
<evidence type="ECO:0000256" key="2">
    <source>
        <dbReference type="ARBA" id="ARBA00022694"/>
    </source>
</evidence>
<comment type="subcellular location">
    <subcellularLocation>
        <location evidence="3">Cytoplasm</location>
    </subcellularLocation>
</comment>
<dbReference type="STRING" id="278856.A0A212FIZ1"/>
<evidence type="ECO:0000256" key="3">
    <source>
        <dbReference type="HAMAP-Rule" id="MF_03054"/>
    </source>
</evidence>
<name>A0A212FIZ1_DANPL</name>
<dbReference type="Gene3D" id="3.40.50.620">
    <property type="entry name" value="HUPs"/>
    <property type="match status" value="1"/>
</dbReference>
<evidence type="ECO:0000256" key="1">
    <source>
        <dbReference type="ARBA" id="ARBA00022490"/>
    </source>
</evidence>
<comment type="function">
    <text evidence="3">Plays a central role in 2-thiolation of mcm(5)S(2)U at tRNA wobble positions of tRNA(Lys), tRNA(Glu) and tRNA(Gln). May act by forming a heterodimer with NCS6/CTU1 that ligates sulfur from thiocarboxylated URM1 onto the uridine of tRNAs at wobble position.</text>
</comment>
<dbReference type="HAMAP" id="MF_03054">
    <property type="entry name" value="CTU2"/>
    <property type="match status" value="1"/>
</dbReference>
<organism evidence="4 5">
    <name type="scientific">Danaus plexippus plexippus</name>
    <dbReference type="NCBI Taxonomy" id="278856"/>
    <lineage>
        <taxon>Eukaryota</taxon>
        <taxon>Metazoa</taxon>
        <taxon>Ecdysozoa</taxon>
        <taxon>Arthropoda</taxon>
        <taxon>Hexapoda</taxon>
        <taxon>Insecta</taxon>
        <taxon>Pterygota</taxon>
        <taxon>Neoptera</taxon>
        <taxon>Endopterygota</taxon>
        <taxon>Lepidoptera</taxon>
        <taxon>Glossata</taxon>
        <taxon>Ditrysia</taxon>
        <taxon>Papilionoidea</taxon>
        <taxon>Nymphalidae</taxon>
        <taxon>Danainae</taxon>
        <taxon>Danaini</taxon>
        <taxon>Danaina</taxon>
        <taxon>Danaus</taxon>
        <taxon>Danaus</taxon>
    </lineage>
</organism>
<dbReference type="EMBL" id="AGBW02008321">
    <property type="protein sequence ID" value="OWR53692.1"/>
    <property type="molecule type" value="Genomic_DNA"/>
</dbReference>
<reference evidence="4 5" key="1">
    <citation type="journal article" date="2011" name="Cell">
        <title>The monarch butterfly genome yields insights into long-distance migration.</title>
        <authorList>
            <person name="Zhan S."/>
            <person name="Merlin C."/>
            <person name="Boore J.L."/>
            <person name="Reppert S.M."/>
        </authorList>
    </citation>
    <scope>NUCLEOTIDE SEQUENCE [LARGE SCALE GENOMIC DNA]</scope>
    <source>
        <strain evidence="4">F-2</strain>
    </source>
</reference>
<dbReference type="AlphaFoldDB" id="A0A212FIZ1"/>
<evidence type="ECO:0000313" key="5">
    <source>
        <dbReference type="Proteomes" id="UP000007151"/>
    </source>
</evidence>
<dbReference type="PANTHER" id="PTHR20882">
    <property type="entry name" value="CYTOPLASMIC TRNA 2-THIOLATION PROTEIN 2"/>
    <property type="match status" value="1"/>
</dbReference>
<dbReference type="eggNOG" id="KOG2594">
    <property type="taxonomic scope" value="Eukaryota"/>
</dbReference>
<accession>A0A212FIZ1</accession>
<dbReference type="InterPro" id="IPR014729">
    <property type="entry name" value="Rossmann-like_a/b/a_fold"/>
</dbReference>
<dbReference type="GO" id="GO:0032447">
    <property type="term" value="P:protein urmylation"/>
    <property type="evidence" value="ECO:0007669"/>
    <property type="project" value="UniProtKB-UniRule"/>
</dbReference>
<evidence type="ECO:0000313" key="4">
    <source>
        <dbReference type="EMBL" id="OWR53692.1"/>
    </source>
</evidence>
<dbReference type="InParanoid" id="A0A212FIZ1"/>
<comment type="pathway">
    <text evidence="3">tRNA modification; 5-methoxycarbonylmethyl-2-thiouridine-tRNA biosynthesis.</text>
</comment>
<dbReference type="UniPathway" id="UPA00988"/>
<sequence>MKDKVCRKCNGPGTVFVRKEYCYCNDCFITNTNHKFRACIGKNKKLTSNEKVLVCLSGGKSSTVLLDLIYNGINLDSHKKLRIVPFFIHITGKYLRRIKKESESKKTTDMIIDQCQKYNFDLYVVNIQEYKSNEDISYCTNSYSSATLSAKNLNFTTTTGQDVLTKIKHNLFIRMSKQLGCRFVLTAETTTLLAMKLLSSIVIGRGSQVENDIGFADNRDGNVEILRPMRDITNEEIDIYLNIKQMYVDPKDSDQEISLQAAIRDFVLDLQENYPSTISTVCKTADKLGSVNGNNNIKKCHVCQSTINFKDSKLTAVEATIFSRIVSSEKSPESASDLPFNTKDNTMFPYIFDRFCYCCSRNYLETKGSDLNMFLSQKIEKES</sequence>
<dbReference type="GO" id="GO:0000049">
    <property type="term" value="F:tRNA binding"/>
    <property type="evidence" value="ECO:0007669"/>
    <property type="project" value="InterPro"/>
</dbReference>
<keyword evidence="5" id="KW-1185">Reference proteome</keyword>
<comment type="similarity">
    <text evidence="3">Belongs to the CTU2/NCS2 family.</text>
</comment>
<dbReference type="PANTHER" id="PTHR20882:SF14">
    <property type="entry name" value="CYTOPLASMIC TRNA 2-THIOLATION PROTEIN 2"/>
    <property type="match status" value="1"/>
</dbReference>
<protein>
    <recommendedName>
        <fullName evidence="3">Cytoplasmic tRNA 2-thiolation protein 2</fullName>
    </recommendedName>
</protein>
<dbReference type="InterPro" id="IPR019407">
    <property type="entry name" value="CTU2"/>
</dbReference>
<proteinExistence type="inferred from homology"/>
<comment type="caution">
    <text evidence="4">The sequence shown here is derived from an EMBL/GenBank/DDBJ whole genome shotgun (WGS) entry which is preliminary data.</text>
</comment>
<keyword evidence="2 3" id="KW-0819">tRNA processing</keyword>
<dbReference type="KEGG" id="dpl:KGM_203817"/>
<dbReference type="Proteomes" id="UP000007151">
    <property type="component" value="Unassembled WGS sequence"/>
</dbReference>
<dbReference type="SUPFAM" id="SSF52402">
    <property type="entry name" value="Adenine nucleotide alpha hydrolases-like"/>
    <property type="match status" value="1"/>
</dbReference>
<gene>
    <name evidence="4" type="ORF">KGM_203817</name>
</gene>
<keyword evidence="1 3" id="KW-0963">Cytoplasm</keyword>